<comment type="caution">
    <text evidence="1">The sequence shown here is derived from an EMBL/GenBank/DDBJ whole genome shotgun (WGS) entry which is preliminary data.</text>
</comment>
<protein>
    <recommendedName>
        <fullName evidence="3">LipA and NB-ARC domain-containing protein</fullName>
    </recommendedName>
</protein>
<dbReference type="Proteomes" id="UP000813423">
    <property type="component" value="Unassembled WGS sequence"/>
</dbReference>
<dbReference type="SUPFAM" id="SSF52540">
    <property type="entry name" value="P-loop containing nucleoside triphosphate hydrolases"/>
    <property type="match status" value="1"/>
</dbReference>
<evidence type="ECO:0008006" key="3">
    <source>
        <dbReference type="Google" id="ProtNLM"/>
    </source>
</evidence>
<dbReference type="PANTHER" id="PTHR22845:SF5">
    <property type="entry name" value="APOPTOTIC PROTEASE-ACTIVATING FACTOR 1"/>
    <property type="match status" value="1"/>
</dbReference>
<reference evidence="1" key="1">
    <citation type="submission" date="2021-08" db="EMBL/GenBank/DDBJ databases">
        <title>Global Aspergillus fumigatus from environmental and clinical sources.</title>
        <authorList>
            <person name="Barber A."/>
            <person name="Sae-Ong T."/>
        </authorList>
    </citation>
    <scope>NUCLEOTIDE SEQUENCE</scope>
    <source>
        <strain evidence="1">NRZ-2016-071</strain>
    </source>
</reference>
<name>A0A9P8SPK9_ASPFM</name>
<evidence type="ECO:0000313" key="2">
    <source>
        <dbReference type="Proteomes" id="UP000813423"/>
    </source>
</evidence>
<dbReference type="PANTHER" id="PTHR22845">
    <property type="entry name" value="APOPTOTIC PROTEASE-ACTIVATING FACTOR 1"/>
    <property type="match status" value="1"/>
</dbReference>
<proteinExistence type="predicted"/>
<accession>A0A9P8SPK9</accession>
<gene>
    <name evidence="1" type="ORF">KXV57_000761</name>
</gene>
<dbReference type="EMBL" id="JAIBSC010000109">
    <property type="protein sequence ID" value="KAH1897221.1"/>
    <property type="molecule type" value="Genomic_DNA"/>
</dbReference>
<dbReference type="Gene3D" id="3.40.50.300">
    <property type="entry name" value="P-loop containing nucleotide triphosphate hydrolases"/>
    <property type="match status" value="1"/>
</dbReference>
<evidence type="ECO:0000313" key="1">
    <source>
        <dbReference type="EMBL" id="KAH1897221.1"/>
    </source>
</evidence>
<sequence>MALVSLGILHLHELSPDHETNSEAEWKSAVDIVAVHGLNGDSITAWSGPETGTLWLKDLIPKHIPHARVLSFGYESSSCRFDWPGFTDRSLGDCRTRPIIFVCHGLGGVIVKKALAHSANSTSPLVAHLNEIFISTFAILFFGTPHININLANRLVLESSGVGDGRAQRLGYSQSSPPKKLQSLESITDQFAPLMRKFYTTFFWEGMPTDFGGYHDFLVEPASAAPAIYESPKYAIVGATHSRMVKLLDWSPSYSTVLATLKRCCLKAPGVINDRWKKARDALARARLNEAHEMAGFHFRSAKSAPLYALASVNYIGRKEIREQIRQALLLPDTKFIRQSQRRLIVHGIAGSGKSQQCTNFASDTRESYWGIFTIDATSEALAAKYYANIGKIGGLASTESAGKHYLSQAREPWLLIIDNADNPDLHLPNLFPPGDRGHILVTTRNREIQRYGNVGSIELGRLGEEEALHLLLSSAGISTPWDKSTETRGKEIANVLGYLALAIKQAGAAISCKLCSLEDYLTFYQYYRKKRKQKDSIASGSAREDIYSAFDLSFEHLDRKQTSTSQDAIDILNIVSFFHFCVSYTPSPSSAMTKTSRASGCTPSYMPGPGIALIQGKDR</sequence>
<dbReference type="AlphaFoldDB" id="A0A9P8SPK9"/>
<organism evidence="1 2">
    <name type="scientific">Aspergillus fumigatus</name>
    <name type="common">Neosartorya fumigata</name>
    <dbReference type="NCBI Taxonomy" id="746128"/>
    <lineage>
        <taxon>Eukaryota</taxon>
        <taxon>Fungi</taxon>
        <taxon>Dikarya</taxon>
        <taxon>Ascomycota</taxon>
        <taxon>Pezizomycotina</taxon>
        <taxon>Eurotiomycetes</taxon>
        <taxon>Eurotiomycetidae</taxon>
        <taxon>Eurotiales</taxon>
        <taxon>Aspergillaceae</taxon>
        <taxon>Aspergillus</taxon>
        <taxon>Aspergillus subgen. Fumigati</taxon>
    </lineage>
</organism>
<dbReference type="InterPro" id="IPR027417">
    <property type="entry name" value="P-loop_NTPase"/>
</dbReference>
<dbReference type="InterPro" id="IPR029058">
    <property type="entry name" value="AB_hydrolase_fold"/>
</dbReference>
<dbReference type="SUPFAM" id="SSF53474">
    <property type="entry name" value="alpha/beta-Hydrolases"/>
    <property type="match status" value="1"/>
</dbReference>